<keyword evidence="6 11" id="KW-0547">Nucleotide-binding</keyword>
<feature type="non-terminal residue" evidence="14">
    <location>
        <position position="1"/>
    </location>
</feature>
<evidence type="ECO:0000256" key="1">
    <source>
        <dbReference type="ARBA" id="ARBA00000485"/>
    </source>
</evidence>
<protein>
    <recommendedName>
        <fullName evidence="3">E2 ubiquitin-conjugating enzyme</fullName>
        <ecNumber evidence="3">2.3.2.23</ecNumber>
    </recommendedName>
</protein>
<evidence type="ECO:0000256" key="8">
    <source>
        <dbReference type="ARBA" id="ARBA00022840"/>
    </source>
</evidence>
<evidence type="ECO:0000256" key="7">
    <source>
        <dbReference type="ARBA" id="ARBA00022786"/>
    </source>
</evidence>
<dbReference type="Pfam" id="PF00179">
    <property type="entry name" value="UQ_con"/>
    <property type="match status" value="1"/>
</dbReference>
<dbReference type="GO" id="GO:0051301">
    <property type="term" value="P:cell division"/>
    <property type="evidence" value="ECO:0007669"/>
    <property type="project" value="UniProtKB-KW"/>
</dbReference>
<dbReference type="GO" id="GO:0010458">
    <property type="term" value="P:exit from mitosis"/>
    <property type="evidence" value="ECO:0007669"/>
    <property type="project" value="UniProtKB-ARBA"/>
</dbReference>
<comment type="caution">
    <text evidence="14">The sequence shown here is derived from an EMBL/GenBank/DDBJ whole genome shotgun (WGS) entry which is preliminary data.</text>
</comment>
<evidence type="ECO:0000256" key="11">
    <source>
        <dbReference type="RuleBase" id="RU362109"/>
    </source>
</evidence>
<dbReference type="SUPFAM" id="SSF54495">
    <property type="entry name" value="UBC-like"/>
    <property type="match status" value="1"/>
</dbReference>
<keyword evidence="5" id="KW-0808">Transferase</keyword>
<dbReference type="FunFam" id="3.10.110.10:FF:000034">
    <property type="entry name" value="Ubiquitin-conjugating enzyme E2 S"/>
    <property type="match status" value="1"/>
</dbReference>
<proteinExistence type="inferred from homology"/>
<organism evidence="14 15">
    <name type="scientific">Owenia fusiformis</name>
    <name type="common">Polychaete worm</name>
    <dbReference type="NCBI Taxonomy" id="6347"/>
    <lineage>
        <taxon>Eukaryota</taxon>
        <taxon>Metazoa</taxon>
        <taxon>Spiralia</taxon>
        <taxon>Lophotrochozoa</taxon>
        <taxon>Annelida</taxon>
        <taxon>Polychaeta</taxon>
        <taxon>Sedentaria</taxon>
        <taxon>Canalipalpata</taxon>
        <taxon>Sabellida</taxon>
        <taxon>Oweniida</taxon>
        <taxon>Oweniidae</taxon>
        <taxon>Owenia</taxon>
    </lineage>
</organism>
<dbReference type="EMBL" id="CAIIXF020000009">
    <property type="protein sequence ID" value="CAH1795575.1"/>
    <property type="molecule type" value="Genomic_DNA"/>
</dbReference>
<dbReference type="Proteomes" id="UP000749559">
    <property type="component" value="Unassembled WGS sequence"/>
</dbReference>
<feature type="active site" description="Glycyl thioester intermediate" evidence="10">
    <location>
        <position position="139"/>
    </location>
</feature>
<dbReference type="PROSITE" id="PS00183">
    <property type="entry name" value="UBC_1"/>
    <property type="match status" value="1"/>
</dbReference>
<evidence type="ECO:0000256" key="10">
    <source>
        <dbReference type="PROSITE-ProRule" id="PRU10133"/>
    </source>
</evidence>
<name>A0A8S4PSH4_OWEFU</name>
<keyword evidence="7 11" id="KW-0833">Ubl conjugation pathway</keyword>
<comment type="catalytic activity">
    <reaction evidence="1">
        <text>S-ubiquitinyl-[E1 ubiquitin-activating enzyme]-L-cysteine + [E2 ubiquitin-conjugating enzyme]-L-cysteine = [E1 ubiquitin-activating enzyme]-L-cysteine + S-ubiquitinyl-[E2 ubiquitin-conjugating enzyme]-L-cysteine.</text>
        <dbReference type="EC" id="2.3.2.23"/>
    </reaction>
</comment>
<evidence type="ECO:0000256" key="3">
    <source>
        <dbReference type="ARBA" id="ARBA00012486"/>
    </source>
</evidence>
<keyword evidence="8 11" id="KW-0067">ATP-binding</keyword>
<feature type="region of interest" description="Disordered" evidence="12">
    <location>
        <begin position="199"/>
        <end position="247"/>
    </location>
</feature>
<sequence>SLIGRFIISIFRSKHFGRIHSYYHYLSSIHRNNQPVVSQRNRTMSTSNVENLSPQMIRQVAKELTELQSDPPEGIKVYPNEEDITDIQATIEGPAGTPYAGGMFKMKLVLSKNFPHEAPKGFFLTQIFHPNVAKNGEICVNTLKKDWKASLGIKHVLLTIKCLLIVPNPESALNEEAGKLLLEQYDDYSTRARIFTDIHAKPARDSKTTETKTSGKSSDGPMAKKHAGERTLLDKKKKDKRKTLKRL</sequence>
<keyword evidence="9" id="KW-0131">Cell cycle</keyword>
<dbReference type="PANTHER" id="PTHR24067">
    <property type="entry name" value="UBIQUITIN-CONJUGATING ENZYME E2"/>
    <property type="match status" value="1"/>
</dbReference>
<dbReference type="SMART" id="SM00212">
    <property type="entry name" value="UBCc"/>
    <property type="match status" value="1"/>
</dbReference>
<evidence type="ECO:0000256" key="6">
    <source>
        <dbReference type="ARBA" id="ARBA00022741"/>
    </source>
</evidence>
<dbReference type="InterPro" id="IPR050113">
    <property type="entry name" value="Ub_conjugating_enzyme"/>
</dbReference>
<accession>A0A8S4PSH4</accession>
<dbReference type="EC" id="2.3.2.23" evidence="3"/>
<evidence type="ECO:0000256" key="12">
    <source>
        <dbReference type="SAM" id="MobiDB-lite"/>
    </source>
</evidence>
<feature type="domain" description="UBC core" evidence="13">
    <location>
        <begin position="55"/>
        <end position="201"/>
    </location>
</feature>
<dbReference type="CDD" id="cd23804">
    <property type="entry name" value="UBCc_UBE2S"/>
    <property type="match status" value="1"/>
</dbReference>
<evidence type="ECO:0000256" key="4">
    <source>
        <dbReference type="ARBA" id="ARBA00022618"/>
    </source>
</evidence>
<dbReference type="GO" id="GO:0031145">
    <property type="term" value="P:anaphase-promoting complex-dependent catabolic process"/>
    <property type="evidence" value="ECO:0007669"/>
    <property type="project" value="UniProtKB-ARBA"/>
</dbReference>
<comment type="pathway">
    <text evidence="2">Protein modification; protein ubiquitination.</text>
</comment>
<feature type="compositionally biased region" description="Basic and acidic residues" evidence="12">
    <location>
        <begin position="199"/>
        <end position="210"/>
    </location>
</feature>
<gene>
    <name evidence="14" type="ORF">OFUS_LOCUS20096</name>
</gene>
<evidence type="ECO:0000313" key="14">
    <source>
        <dbReference type="EMBL" id="CAH1795575.1"/>
    </source>
</evidence>
<keyword evidence="4" id="KW-0132">Cell division</keyword>
<feature type="compositionally biased region" description="Basic residues" evidence="12">
    <location>
        <begin position="237"/>
        <end position="247"/>
    </location>
</feature>
<feature type="compositionally biased region" description="Basic and acidic residues" evidence="12">
    <location>
        <begin position="226"/>
        <end position="236"/>
    </location>
</feature>
<dbReference type="InterPro" id="IPR023313">
    <property type="entry name" value="UBQ-conjugating_AS"/>
</dbReference>
<dbReference type="GO" id="GO:0005524">
    <property type="term" value="F:ATP binding"/>
    <property type="evidence" value="ECO:0007669"/>
    <property type="project" value="UniProtKB-UniRule"/>
</dbReference>
<dbReference type="AlphaFoldDB" id="A0A8S4PSH4"/>
<evidence type="ECO:0000259" key="13">
    <source>
        <dbReference type="PROSITE" id="PS50127"/>
    </source>
</evidence>
<evidence type="ECO:0000256" key="2">
    <source>
        <dbReference type="ARBA" id="ARBA00004906"/>
    </source>
</evidence>
<dbReference type="GO" id="GO:0061631">
    <property type="term" value="F:ubiquitin conjugating enzyme activity"/>
    <property type="evidence" value="ECO:0007669"/>
    <property type="project" value="UniProtKB-EC"/>
</dbReference>
<dbReference type="InterPro" id="IPR016135">
    <property type="entry name" value="UBQ-conjugating_enzyme/RWD"/>
</dbReference>
<dbReference type="Gene3D" id="3.10.110.10">
    <property type="entry name" value="Ubiquitin Conjugating Enzyme"/>
    <property type="match status" value="1"/>
</dbReference>
<reference evidence="14" key="1">
    <citation type="submission" date="2022-03" db="EMBL/GenBank/DDBJ databases">
        <authorList>
            <person name="Martin C."/>
        </authorList>
    </citation>
    <scope>NUCLEOTIDE SEQUENCE</scope>
</reference>
<dbReference type="OrthoDB" id="10069349at2759"/>
<evidence type="ECO:0000256" key="9">
    <source>
        <dbReference type="ARBA" id="ARBA00023306"/>
    </source>
</evidence>
<comment type="similarity">
    <text evidence="11">Belongs to the ubiquitin-conjugating enzyme family.</text>
</comment>
<evidence type="ECO:0000313" key="15">
    <source>
        <dbReference type="Proteomes" id="UP000749559"/>
    </source>
</evidence>
<keyword evidence="15" id="KW-1185">Reference proteome</keyword>
<dbReference type="PROSITE" id="PS50127">
    <property type="entry name" value="UBC_2"/>
    <property type="match status" value="1"/>
</dbReference>
<evidence type="ECO:0000256" key="5">
    <source>
        <dbReference type="ARBA" id="ARBA00022679"/>
    </source>
</evidence>
<dbReference type="InterPro" id="IPR000608">
    <property type="entry name" value="UBC"/>
</dbReference>